<name>A0ACC2V4M3_9TREE</name>
<comment type="caution">
    <text evidence="1">The sequence shown here is derived from an EMBL/GenBank/DDBJ whole genome shotgun (WGS) entry which is preliminary data.</text>
</comment>
<evidence type="ECO:0000313" key="2">
    <source>
        <dbReference type="Proteomes" id="UP001227268"/>
    </source>
</evidence>
<organism evidence="1 2">
    <name type="scientific">Naganishia friedmannii</name>
    <dbReference type="NCBI Taxonomy" id="89922"/>
    <lineage>
        <taxon>Eukaryota</taxon>
        <taxon>Fungi</taxon>
        <taxon>Dikarya</taxon>
        <taxon>Basidiomycota</taxon>
        <taxon>Agaricomycotina</taxon>
        <taxon>Tremellomycetes</taxon>
        <taxon>Filobasidiales</taxon>
        <taxon>Filobasidiaceae</taxon>
        <taxon>Naganishia</taxon>
    </lineage>
</organism>
<evidence type="ECO:0000313" key="1">
    <source>
        <dbReference type="EMBL" id="KAJ9093870.1"/>
    </source>
</evidence>
<proteinExistence type="predicted"/>
<sequence>MSTNTLNFSFNPCPTADEFKLAWTANVQQAHQALESLEKPLDLNKVKQYVQSLAEFDEICSRFDLAGRTWTPYHPEAGMREESTRARDAFAAVLAAVESSSAIADNLAKAEASVVISEPDCIRLLGVWKRKLTSEGAYLSVETKAQVQRLTVAIQAKANEYSRNIQNDNTKLDFTISELQGVPQEYLKERTAQSTSDGISIFLQYFQVDKVFPALRSIVQSMFGLRFEEIVGSEGWHPSVTSFRVFDTTGGDDKLIGRIFFDLFSRDGKQDGIWATTIRKPISNSQLGEVIVAASLSNAPGARMSFEQVKDGFRPFGHCVHVLLAASSFARFSGLADIEHDFVGTSSQLLRHWMQDPQLFDFATNKDGDRISKTDLAILLKAEEIGQATERRRWMVDCQISLHIASKSQLSDVSALVGFLCKKYGKLDLPGDIHPHHGLVAVVNGFRGSRLYGRLLSEVIACDIYQEFRRPGDVDLARYRKSILEKGSSQDAKDMLRSLLGREYDFRAFGDWLHFTTEWYEARTEITK</sequence>
<keyword evidence="2" id="KW-1185">Reference proteome</keyword>
<protein>
    <submittedName>
        <fullName evidence="1">Uncharacterized protein</fullName>
    </submittedName>
</protein>
<dbReference type="EMBL" id="JASBWT010000028">
    <property type="protein sequence ID" value="KAJ9093870.1"/>
    <property type="molecule type" value="Genomic_DNA"/>
</dbReference>
<accession>A0ACC2V4M3</accession>
<dbReference type="Proteomes" id="UP001227268">
    <property type="component" value="Unassembled WGS sequence"/>
</dbReference>
<gene>
    <name evidence="1" type="ORF">QFC21_006243</name>
</gene>
<reference evidence="1" key="1">
    <citation type="submission" date="2023-04" db="EMBL/GenBank/DDBJ databases">
        <title>Draft Genome sequencing of Naganishia species isolated from polar environments using Oxford Nanopore Technology.</title>
        <authorList>
            <person name="Leo P."/>
            <person name="Venkateswaran K."/>
        </authorList>
    </citation>
    <scope>NUCLEOTIDE SEQUENCE</scope>
    <source>
        <strain evidence="1">MNA-CCFEE 5423</strain>
    </source>
</reference>